<evidence type="ECO:0000256" key="2">
    <source>
        <dbReference type="ARBA" id="ARBA00022448"/>
    </source>
</evidence>
<evidence type="ECO:0000313" key="9">
    <source>
        <dbReference type="Proteomes" id="UP000637695"/>
    </source>
</evidence>
<evidence type="ECO:0000256" key="6">
    <source>
        <dbReference type="ARBA" id="ARBA00023136"/>
    </source>
</evidence>
<comment type="caution">
    <text evidence="8">The sequence shown here is derived from an EMBL/GenBank/DDBJ whole genome shotgun (WGS) entry which is preliminary data.</text>
</comment>
<dbReference type="PANTHER" id="PTHR43744:SF9">
    <property type="entry name" value="POLYGALACTURONAN_RHAMNOGALACTURONAN TRANSPORT SYSTEM PERMEASE PROTEIN YTCP"/>
    <property type="match status" value="1"/>
</dbReference>
<dbReference type="GO" id="GO:0005886">
    <property type="term" value="C:plasma membrane"/>
    <property type="evidence" value="ECO:0007669"/>
    <property type="project" value="UniProtKB-SubCell"/>
</dbReference>
<name>A0A917NML5_9BACL</name>
<proteinExistence type="predicted"/>
<dbReference type="Gene3D" id="1.10.3720.10">
    <property type="entry name" value="MetI-like"/>
    <property type="match status" value="1"/>
</dbReference>
<gene>
    <name evidence="8" type="ORF">GCM10010885_22050</name>
</gene>
<dbReference type="Proteomes" id="UP000637695">
    <property type="component" value="Unassembled WGS sequence"/>
</dbReference>
<keyword evidence="2" id="KW-0813">Transport</keyword>
<evidence type="ECO:0000256" key="3">
    <source>
        <dbReference type="ARBA" id="ARBA00022475"/>
    </source>
</evidence>
<evidence type="ECO:0000256" key="5">
    <source>
        <dbReference type="ARBA" id="ARBA00022989"/>
    </source>
</evidence>
<dbReference type="AlphaFoldDB" id="A0A917NML5"/>
<reference evidence="8" key="2">
    <citation type="submission" date="2020-09" db="EMBL/GenBank/DDBJ databases">
        <authorList>
            <person name="Sun Q."/>
            <person name="Ohkuma M."/>
        </authorList>
    </citation>
    <scope>NUCLEOTIDE SEQUENCE</scope>
    <source>
        <strain evidence="8">JCM 18487</strain>
    </source>
</reference>
<reference evidence="8" key="1">
    <citation type="journal article" date="2014" name="Int. J. Syst. Evol. Microbiol.">
        <title>Complete genome sequence of Corynebacterium casei LMG S-19264T (=DSM 44701T), isolated from a smear-ripened cheese.</title>
        <authorList>
            <consortium name="US DOE Joint Genome Institute (JGI-PGF)"/>
            <person name="Walter F."/>
            <person name="Albersmeier A."/>
            <person name="Kalinowski J."/>
            <person name="Ruckert C."/>
        </authorList>
    </citation>
    <scope>NUCLEOTIDE SEQUENCE</scope>
    <source>
        <strain evidence="8">JCM 18487</strain>
    </source>
</reference>
<dbReference type="InterPro" id="IPR035906">
    <property type="entry name" value="MetI-like_sf"/>
</dbReference>
<dbReference type="PANTHER" id="PTHR43744">
    <property type="entry name" value="ABC TRANSPORTER PERMEASE PROTEIN MG189-RELATED-RELATED"/>
    <property type="match status" value="1"/>
</dbReference>
<evidence type="ECO:0000256" key="4">
    <source>
        <dbReference type="ARBA" id="ARBA00022692"/>
    </source>
</evidence>
<feature type="transmembrane region" description="Helical" evidence="7">
    <location>
        <begin position="104"/>
        <end position="126"/>
    </location>
</feature>
<keyword evidence="9" id="KW-1185">Reference proteome</keyword>
<comment type="subcellular location">
    <subcellularLocation>
        <location evidence="1">Cell membrane</location>
        <topology evidence="1">Multi-pass membrane protein</topology>
    </subcellularLocation>
</comment>
<sequence>MMVVNKSLGERVFDVANHVFLALVGLLTLAPFLYVVFGSFTDLQGLTWHKFTVDAYRYIFSTDTFVRSIGVSVYITVVGTAMSLVATALSAYALAHKPLPGRRFLLLMVLFTMLFSGGMIPTYFVVKSVGLINT</sequence>
<keyword evidence="3" id="KW-1003">Cell membrane</keyword>
<evidence type="ECO:0000256" key="7">
    <source>
        <dbReference type="SAM" id="Phobius"/>
    </source>
</evidence>
<accession>A0A917NML5</accession>
<keyword evidence="5 7" id="KW-1133">Transmembrane helix</keyword>
<keyword evidence="4 7" id="KW-0812">Transmembrane</keyword>
<organism evidence="8 9">
    <name type="scientific">Alicyclobacillus cellulosilyticus</name>
    <dbReference type="NCBI Taxonomy" id="1003997"/>
    <lineage>
        <taxon>Bacteria</taxon>
        <taxon>Bacillati</taxon>
        <taxon>Bacillota</taxon>
        <taxon>Bacilli</taxon>
        <taxon>Bacillales</taxon>
        <taxon>Alicyclobacillaceae</taxon>
        <taxon>Alicyclobacillus</taxon>
    </lineage>
</organism>
<evidence type="ECO:0008006" key="10">
    <source>
        <dbReference type="Google" id="ProtNLM"/>
    </source>
</evidence>
<keyword evidence="6 7" id="KW-0472">Membrane</keyword>
<dbReference type="SUPFAM" id="SSF161098">
    <property type="entry name" value="MetI-like"/>
    <property type="match status" value="1"/>
</dbReference>
<dbReference type="EMBL" id="BMOY01000044">
    <property type="protein sequence ID" value="GGJ12259.1"/>
    <property type="molecule type" value="Genomic_DNA"/>
</dbReference>
<feature type="transmembrane region" description="Helical" evidence="7">
    <location>
        <begin position="71"/>
        <end position="92"/>
    </location>
</feature>
<protein>
    <recommendedName>
        <fullName evidence="10">ABC transmembrane type-1 domain-containing protein</fullName>
    </recommendedName>
</protein>
<evidence type="ECO:0000313" key="8">
    <source>
        <dbReference type="EMBL" id="GGJ12259.1"/>
    </source>
</evidence>
<feature type="transmembrane region" description="Helical" evidence="7">
    <location>
        <begin position="12"/>
        <end position="37"/>
    </location>
</feature>
<evidence type="ECO:0000256" key="1">
    <source>
        <dbReference type="ARBA" id="ARBA00004651"/>
    </source>
</evidence>
<dbReference type="RefSeq" id="WP_188883121.1">
    <property type="nucleotide sequence ID" value="NZ_BMOY01000044.1"/>
</dbReference>